<dbReference type="FunFam" id="3.80.10.10:FF:000041">
    <property type="entry name" value="LRR receptor-like serine/threonine-protein kinase ERECTA"/>
    <property type="match status" value="1"/>
</dbReference>
<dbReference type="Gene3D" id="3.80.10.10">
    <property type="entry name" value="Ribonuclease Inhibitor"/>
    <property type="match status" value="3"/>
</dbReference>
<evidence type="ECO:0000256" key="3">
    <source>
        <dbReference type="ARBA" id="ARBA00022729"/>
    </source>
</evidence>
<dbReference type="InterPro" id="IPR032675">
    <property type="entry name" value="LRR_dom_sf"/>
</dbReference>
<dbReference type="PANTHER" id="PTHR48053:SF71">
    <property type="entry name" value="LEUCINE RICH REPEAT FAMILY PROTEIN, EXPRESSED"/>
    <property type="match status" value="1"/>
</dbReference>
<dbReference type="Proteomes" id="UP001153069">
    <property type="component" value="Unassembled WGS sequence"/>
</dbReference>
<dbReference type="GO" id="GO:0016020">
    <property type="term" value="C:membrane"/>
    <property type="evidence" value="ECO:0007669"/>
    <property type="project" value="UniProtKB-SubCell"/>
</dbReference>
<organism evidence="6 7">
    <name type="scientific">Seminavis robusta</name>
    <dbReference type="NCBI Taxonomy" id="568900"/>
    <lineage>
        <taxon>Eukaryota</taxon>
        <taxon>Sar</taxon>
        <taxon>Stramenopiles</taxon>
        <taxon>Ochrophyta</taxon>
        <taxon>Bacillariophyta</taxon>
        <taxon>Bacillariophyceae</taxon>
        <taxon>Bacillariophycidae</taxon>
        <taxon>Naviculales</taxon>
        <taxon>Naviculaceae</taxon>
        <taxon>Seminavis</taxon>
    </lineage>
</organism>
<dbReference type="InterPro" id="IPR051716">
    <property type="entry name" value="Plant_RL_S/T_kinase"/>
</dbReference>
<reference evidence="6" key="1">
    <citation type="submission" date="2020-06" db="EMBL/GenBank/DDBJ databases">
        <authorList>
            <consortium name="Plant Systems Biology data submission"/>
        </authorList>
    </citation>
    <scope>NUCLEOTIDE SEQUENCE</scope>
    <source>
        <strain evidence="6">D6</strain>
    </source>
</reference>
<feature type="compositionally biased region" description="Basic and acidic residues" evidence="5">
    <location>
        <begin position="22"/>
        <end position="73"/>
    </location>
</feature>
<sequence>MVSPPFDGFLGRGVSAEDADSELCRDESPMARENHVDQQQHCSGSRDHQREGHAEADDRDKGDDEVPTDKKPPEATAETPGTTSSAVVPVDAVAEAKQAAVAMIPISSDTNIKSDMVRQQLKLDPNFAQQYCLRFLQAPNRAGPPQAPGAHEVPPAHQGLPADETPVERAESNDSVLNGIQRMPEEEEGIMPPSLSRHGARQACNRGNQVPGAYPIQGMSHDREQGSSFSSNRGDAAVPEDDVPLIEATLVASGHFQPNTNNDEERAQVTVRTGSNNSMIPQAVIVETNTWLNRWKTASLQGRMLCLVPVAILIALAFTGIVCGSGNVCSADGDETLMEESSSTSTPVPTTPTTMPPYSLPPYTLMSIEENPDSAQARAHDWLMRHYGEESLQEMPFWRRDQLFVLACLYYSFEGITQPDILRTTADSFHASVPECTWSSVTCNEEGKVVSFHLTTSPMEVVGSMPPEIELLTSLQSFAANYLLLQGNLDDILTSKLSNLPLLQVLSLEENQITGTLPRFVVENMTQLTSLILKNNQLTGTIHPEFLSTAMTPSMSNLRVLELNRNKFKGTLPTDDPKFVGNTNLQILGINHNAQLTGTISTRLSMMAGLQTLYLDECSLTGTLPTELGLLTDLNFFRGHQNMLTGTLPTELGSLTKLFNFRFHTNPFTGTVPTEFGFLQQLTSLSMRNMNLSGTLPSELGMLTTVGHLTFARSNLSGTVPSELGLCTSLHKLGLGYGLSGTVPRSLCQLTLREEKPVEVTIDCETMDPCPSDCVCKCA</sequence>
<protein>
    <submittedName>
        <fullName evidence="6">STYKc</fullName>
    </submittedName>
</protein>
<name>A0A9N8HKX5_9STRA</name>
<keyword evidence="4" id="KW-0677">Repeat</keyword>
<evidence type="ECO:0000313" key="6">
    <source>
        <dbReference type="EMBL" id="CAB9519008.1"/>
    </source>
</evidence>
<feature type="region of interest" description="Disordered" evidence="5">
    <location>
        <begin position="211"/>
        <end position="237"/>
    </location>
</feature>
<proteinExistence type="predicted"/>
<keyword evidence="3" id="KW-0732">Signal</keyword>
<gene>
    <name evidence="6" type="ORF">SEMRO_981_G227500.1</name>
</gene>
<dbReference type="EMBL" id="CAICTM010000979">
    <property type="protein sequence ID" value="CAB9519008.1"/>
    <property type="molecule type" value="Genomic_DNA"/>
</dbReference>
<evidence type="ECO:0000256" key="1">
    <source>
        <dbReference type="ARBA" id="ARBA00004167"/>
    </source>
</evidence>
<feature type="region of interest" description="Disordered" evidence="5">
    <location>
        <begin position="1"/>
        <end position="88"/>
    </location>
</feature>
<feature type="compositionally biased region" description="Low complexity" evidence="5">
    <location>
        <begin position="74"/>
        <end position="88"/>
    </location>
</feature>
<evidence type="ECO:0000256" key="2">
    <source>
        <dbReference type="ARBA" id="ARBA00022614"/>
    </source>
</evidence>
<dbReference type="InterPro" id="IPR001611">
    <property type="entry name" value="Leu-rich_rpt"/>
</dbReference>
<dbReference type="SUPFAM" id="SSF52058">
    <property type="entry name" value="L domain-like"/>
    <property type="match status" value="1"/>
</dbReference>
<feature type="region of interest" description="Disordered" evidence="5">
    <location>
        <begin position="140"/>
        <end position="169"/>
    </location>
</feature>
<keyword evidence="7" id="KW-1185">Reference proteome</keyword>
<evidence type="ECO:0000256" key="4">
    <source>
        <dbReference type="ARBA" id="ARBA00022737"/>
    </source>
</evidence>
<evidence type="ECO:0000313" key="7">
    <source>
        <dbReference type="Proteomes" id="UP001153069"/>
    </source>
</evidence>
<evidence type="ECO:0000256" key="5">
    <source>
        <dbReference type="SAM" id="MobiDB-lite"/>
    </source>
</evidence>
<dbReference type="AlphaFoldDB" id="A0A9N8HKX5"/>
<dbReference type="PANTHER" id="PTHR48053">
    <property type="entry name" value="LEUCINE RICH REPEAT FAMILY PROTEIN, EXPRESSED"/>
    <property type="match status" value="1"/>
</dbReference>
<comment type="caution">
    <text evidence="6">The sequence shown here is derived from an EMBL/GenBank/DDBJ whole genome shotgun (WGS) entry which is preliminary data.</text>
</comment>
<comment type="subcellular location">
    <subcellularLocation>
        <location evidence="1">Membrane</location>
        <topology evidence="1">Single-pass membrane protein</topology>
    </subcellularLocation>
</comment>
<accession>A0A9N8HKX5</accession>
<keyword evidence="2" id="KW-0433">Leucine-rich repeat</keyword>
<dbReference type="Pfam" id="PF00560">
    <property type="entry name" value="LRR_1"/>
    <property type="match status" value="1"/>
</dbReference>